<name>A0A109K235_9BRAD</name>
<keyword evidence="2" id="KW-1185">Reference proteome</keyword>
<evidence type="ECO:0000313" key="2">
    <source>
        <dbReference type="Proteomes" id="UP000057737"/>
    </source>
</evidence>
<accession>A0A109K235</accession>
<proteinExistence type="predicted"/>
<sequence>MHTLSAEWLPVSIAPSDRDLEVCVLDYDGMVHALVFPCHRQGAEWVDDANRTHADIQPTHWRTWMHSAN</sequence>
<dbReference type="EMBL" id="LNCU01000032">
    <property type="protein sequence ID" value="KWV59310.1"/>
    <property type="molecule type" value="Genomic_DNA"/>
</dbReference>
<comment type="caution">
    <text evidence="1">The sequence shown here is derived from an EMBL/GenBank/DDBJ whole genome shotgun (WGS) entry which is preliminary data.</text>
</comment>
<dbReference type="Proteomes" id="UP000057737">
    <property type="component" value="Unassembled WGS sequence"/>
</dbReference>
<evidence type="ECO:0008006" key="3">
    <source>
        <dbReference type="Google" id="ProtNLM"/>
    </source>
</evidence>
<organism evidence="1 2">
    <name type="scientific">Bradyrhizobium macuxiense</name>
    <dbReference type="NCBI Taxonomy" id="1755647"/>
    <lineage>
        <taxon>Bacteria</taxon>
        <taxon>Pseudomonadati</taxon>
        <taxon>Pseudomonadota</taxon>
        <taxon>Alphaproteobacteria</taxon>
        <taxon>Hyphomicrobiales</taxon>
        <taxon>Nitrobacteraceae</taxon>
        <taxon>Bradyrhizobium</taxon>
    </lineage>
</organism>
<gene>
    <name evidence="1" type="ORF">AS156_32115</name>
</gene>
<reference evidence="1 2" key="1">
    <citation type="submission" date="2015-11" db="EMBL/GenBank/DDBJ databases">
        <title>Draft Genome Sequence of the Strain BR 10303 (Bradyrhizobium sp.) isolated from nodules of Centrolobium paraense.</title>
        <authorList>
            <person name="Zelli J.E."/>
            <person name="Simoes-Araujo J.L."/>
            <person name="Barauna A.C."/>
            <person name="Silva K."/>
        </authorList>
    </citation>
    <scope>NUCLEOTIDE SEQUENCE [LARGE SCALE GENOMIC DNA]</scope>
    <source>
        <strain evidence="1 2">BR 10303</strain>
    </source>
</reference>
<dbReference type="AlphaFoldDB" id="A0A109K235"/>
<protein>
    <recommendedName>
        <fullName evidence="3">DUF551 domain-containing protein</fullName>
    </recommendedName>
</protein>
<evidence type="ECO:0000313" key="1">
    <source>
        <dbReference type="EMBL" id="KWV59310.1"/>
    </source>
</evidence>